<evidence type="ECO:0000259" key="9">
    <source>
        <dbReference type="PROSITE" id="PS50059"/>
    </source>
</evidence>
<sequence>MKTTDSGLQYDDTTPGSGATARAGQDVQVHYTGWLYKDGQKGAKFDSSKDRGEPFEFELDGGMVIKGWDEGVQGMQIGGTRVLVIPPELGYGARGAGGVIPPNATLLFEVELLGVSGGAEPIALNNLVKTASGLQYEDTTTGEGAVAEAGKRVTVHYTGWLFQNGQRGRKFDSSKDRRDPFRFHLGGGEVIKGWDEGVQGMKVGGTRFLVIPSELGYGPYGAGGVIPPHATLLFEVELVAV</sequence>
<dbReference type="PANTHER" id="PTHR43811">
    <property type="entry name" value="FKBP-TYPE PEPTIDYL-PROLYL CIS-TRANS ISOMERASE FKPA"/>
    <property type="match status" value="1"/>
</dbReference>
<dbReference type="InterPro" id="IPR046357">
    <property type="entry name" value="PPIase_dom_sf"/>
</dbReference>
<accession>A0A246JHB2</accession>
<comment type="caution">
    <text evidence="10">The sequence shown here is derived from an EMBL/GenBank/DDBJ whole genome shotgun (WGS) entry which is preliminary data.</text>
</comment>
<feature type="domain" description="PPIase FKBP-type" evidence="9">
    <location>
        <begin position="24"/>
        <end position="116"/>
    </location>
</feature>
<evidence type="ECO:0000256" key="4">
    <source>
        <dbReference type="ARBA" id="ARBA00023235"/>
    </source>
</evidence>
<evidence type="ECO:0000256" key="2">
    <source>
        <dbReference type="ARBA" id="ARBA00006577"/>
    </source>
</evidence>
<dbReference type="GO" id="GO:0003755">
    <property type="term" value="F:peptidyl-prolyl cis-trans isomerase activity"/>
    <property type="evidence" value="ECO:0007669"/>
    <property type="project" value="UniProtKB-UniRule"/>
</dbReference>
<dbReference type="OrthoDB" id="280278at2"/>
<dbReference type="PANTHER" id="PTHR43811:SF19">
    <property type="entry name" value="39 KDA FK506-BINDING NUCLEAR PROTEIN"/>
    <property type="match status" value="1"/>
</dbReference>
<dbReference type="Gene3D" id="3.10.50.40">
    <property type="match status" value="2"/>
</dbReference>
<evidence type="ECO:0000313" key="10">
    <source>
        <dbReference type="EMBL" id="OWQ91942.1"/>
    </source>
</evidence>
<feature type="region of interest" description="Disordered" evidence="8">
    <location>
        <begin position="1"/>
        <end position="23"/>
    </location>
</feature>
<comment type="function">
    <text evidence="5">PPIases accelerate the folding of proteins.</text>
</comment>
<dbReference type="InterPro" id="IPR001179">
    <property type="entry name" value="PPIase_FKBP_dom"/>
</dbReference>
<organism evidence="10 11">
    <name type="scientific">Roseateles aquatilis</name>
    <dbReference type="NCBI Taxonomy" id="431061"/>
    <lineage>
        <taxon>Bacteria</taxon>
        <taxon>Pseudomonadati</taxon>
        <taxon>Pseudomonadota</taxon>
        <taxon>Betaproteobacteria</taxon>
        <taxon>Burkholderiales</taxon>
        <taxon>Sphaerotilaceae</taxon>
        <taxon>Roseateles</taxon>
    </lineage>
</organism>
<feature type="compositionally biased region" description="Polar residues" evidence="8">
    <location>
        <begin position="1"/>
        <end position="17"/>
    </location>
</feature>
<comment type="similarity">
    <text evidence="2 7">Belongs to the FKBP-type PPIase family.</text>
</comment>
<gene>
    <name evidence="10" type="ORF">CDN99_06130</name>
</gene>
<evidence type="ECO:0000256" key="1">
    <source>
        <dbReference type="ARBA" id="ARBA00000971"/>
    </source>
</evidence>
<protein>
    <recommendedName>
        <fullName evidence="7">Peptidyl-prolyl cis-trans isomerase</fullName>
        <ecNumber evidence="7">5.2.1.8</ecNumber>
    </recommendedName>
</protein>
<reference evidence="10 11" key="1">
    <citation type="journal article" date="2008" name="Int. J. Syst. Evol. Microbiol.">
        <title>Description of Roseateles aquatilis sp. nov. and Roseateles terrae sp. nov., in the class Betaproteobacteria, and emended description of the genus Roseateles.</title>
        <authorList>
            <person name="Gomila M."/>
            <person name="Bowien B."/>
            <person name="Falsen E."/>
            <person name="Moore E.R."/>
            <person name="Lalucat J."/>
        </authorList>
    </citation>
    <scope>NUCLEOTIDE SEQUENCE [LARGE SCALE GENOMIC DNA]</scope>
    <source>
        <strain evidence="10 11">CCUG 48205</strain>
    </source>
</reference>
<proteinExistence type="inferred from homology"/>
<evidence type="ECO:0000256" key="5">
    <source>
        <dbReference type="ARBA" id="ARBA00056164"/>
    </source>
</evidence>
<name>A0A246JHB2_9BURK</name>
<dbReference type="PROSITE" id="PS50059">
    <property type="entry name" value="FKBP_PPIASE"/>
    <property type="match status" value="2"/>
</dbReference>
<dbReference type="Pfam" id="PF00254">
    <property type="entry name" value="FKBP_C"/>
    <property type="match status" value="2"/>
</dbReference>
<evidence type="ECO:0000256" key="8">
    <source>
        <dbReference type="SAM" id="MobiDB-lite"/>
    </source>
</evidence>
<dbReference type="AlphaFoldDB" id="A0A246JHB2"/>
<dbReference type="EMBL" id="NIOF01000002">
    <property type="protein sequence ID" value="OWQ91942.1"/>
    <property type="molecule type" value="Genomic_DNA"/>
</dbReference>
<feature type="domain" description="PPIase FKBP-type" evidence="9">
    <location>
        <begin position="150"/>
        <end position="241"/>
    </location>
</feature>
<evidence type="ECO:0000256" key="3">
    <source>
        <dbReference type="ARBA" id="ARBA00023110"/>
    </source>
</evidence>
<evidence type="ECO:0000256" key="7">
    <source>
        <dbReference type="RuleBase" id="RU003915"/>
    </source>
</evidence>
<evidence type="ECO:0000256" key="6">
    <source>
        <dbReference type="PROSITE-ProRule" id="PRU00277"/>
    </source>
</evidence>
<keyword evidence="3 6" id="KW-0697">Rotamase</keyword>
<keyword evidence="4 6" id="KW-0413">Isomerase</keyword>
<evidence type="ECO:0000313" key="11">
    <source>
        <dbReference type="Proteomes" id="UP000197468"/>
    </source>
</evidence>
<dbReference type="SUPFAM" id="SSF54534">
    <property type="entry name" value="FKBP-like"/>
    <property type="match status" value="2"/>
</dbReference>
<dbReference type="EC" id="5.2.1.8" evidence="7"/>
<dbReference type="Proteomes" id="UP000197468">
    <property type="component" value="Unassembled WGS sequence"/>
</dbReference>
<dbReference type="FunFam" id="3.10.50.40:FF:000006">
    <property type="entry name" value="Peptidyl-prolyl cis-trans isomerase"/>
    <property type="match status" value="2"/>
</dbReference>
<keyword evidence="11" id="KW-1185">Reference proteome</keyword>
<comment type="catalytic activity">
    <reaction evidence="1 6 7">
        <text>[protein]-peptidylproline (omega=180) = [protein]-peptidylproline (omega=0)</text>
        <dbReference type="Rhea" id="RHEA:16237"/>
        <dbReference type="Rhea" id="RHEA-COMP:10747"/>
        <dbReference type="Rhea" id="RHEA-COMP:10748"/>
        <dbReference type="ChEBI" id="CHEBI:83833"/>
        <dbReference type="ChEBI" id="CHEBI:83834"/>
        <dbReference type="EC" id="5.2.1.8"/>
    </reaction>
</comment>